<protein>
    <submittedName>
        <fullName evidence="2">Myosin heavy chain</fullName>
    </submittedName>
</protein>
<accession>A0AAD4JMV2</accession>
<evidence type="ECO:0000256" key="1">
    <source>
        <dbReference type="SAM" id="Coils"/>
    </source>
</evidence>
<dbReference type="PANTHER" id="PTHR48145">
    <property type="entry name" value="NUCLEAR ENVELOPE-ASSOCIATED PROTEIN 1"/>
    <property type="match status" value="1"/>
</dbReference>
<evidence type="ECO:0000313" key="3">
    <source>
        <dbReference type="Proteomes" id="UP001190926"/>
    </source>
</evidence>
<comment type="caution">
    <text evidence="2">The sequence shown here is derived from an EMBL/GenBank/DDBJ whole genome shotgun (WGS) entry which is preliminary data.</text>
</comment>
<reference evidence="2 3" key="1">
    <citation type="journal article" date="2021" name="Nat. Commun.">
        <title>Incipient diploidization of the medicinal plant Perilla within 10,000 years.</title>
        <authorList>
            <person name="Zhang Y."/>
            <person name="Shen Q."/>
            <person name="Leng L."/>
            <person name="Zhang D."/>
            <person name="Chen S."/>
            <person name="Shi Y."/>
            <person name="Ning Z."/>
            <person name="Chen S."/>
        </authorList>
    </citation>
    <scope>NUCLEOTIDE SEQUENCE [LARGE SCALE GENOMIC DNA]</scope>
    <source>
        <strain evidence="3">cv. PC099</strain>
    </source>
</reference>
<dbReference type="Proteomes" id="UP001190926">
    <property type="component" value="Unassembled WGS sequence"/>
</dbReference>
<dbReference type="PANTHER" id="PTHR48145:SF5">
    <property type="entry name" value="NUCLEAR ENVELOPE-ASSOCIATED PROTEIN 2"/>
    <property type="match status" value="1"/>
</dbReference>
<gene>
    <name evidence="2" type="ORF">C2S53_002764</name>
</gene>
<dbReference type="InterPro" id="IPR049932">
    <property type="entry name" value="NEAP1-4"/>
</dbReference>
<dbReference type="EMBL" id="SDAM02000031">
    <property type="protein sequence ID" value="KAH6835923.1"/>
    <property type="molecule type" value="Genomic_DNA"/>
</dbReference>
<sequence>MFAGLAGYPSRCRLYPPKPTPPRAYPPEKRASKLKPYLPKKLAGTGRPSGPSLWVEINNKQSSRNFPGTSCCLFSYSCRIPIQLNFTLPFSLSSIPKSPKPVNSRGLRLWGGDVSNGEAGVIGGGGGGGSIAEGSGREEAAFPAERGVTGGGAGGGAWPPRLSGAELCERNPKQTGMKAESRAKTMEEEISMLQKNLNERNEQLQASTSAAEMYVKELDDLRLRLTATKAIADASALSAQSAQKQCSSLANELEEKSCSLREHEIQLDFLQKNLVARELSQMQLKDEVSRFEHGIMQALAKPGSNKHCILAKILDEVSPTSFDNIDKVSMVKDEEITELRDEIRLMSSHWQLKDEKLESQLEKHHRADQELRRRVLELEFCLQEGRAQTRKLQRMEERKYRALKELRDQLVAKQQCQKQNFWESSGFKIIVSMSMLILVILTKR</sequence>
<dbReference type="AlphaFoldDB" id="A0AAD4JMV2"/>
<keyword evidence="1" id="KW-0175">Coiled coil</keyword>
<proteinExistence type="predicted"/>
<feature type="coiled-coil region" evidence="1">
    <location>
        <begin position="176"/>
        <end position="203"/>
    </location>
</feature>
<keyword evidence="3" id="KW-1185">Reference proteome</keyword>
<organism evidence="2 3">
    <name type="scientific">Perilla frutescens var. hirtella</name>
    <name type="common">Perilla citriodora</name>
    <name type="synonym">Perilla setoyensis</name>
    <dbReference type="NCBI Taxonomy" id="608512"/>
    <lineage>
        <taxon>Eukaryota</taxon>
        <taxon>Viridiplantae</taxon>
        <taxon>Streptophyta</taxon>
        <taxon>Embryophyta</taxon>
        <taxon>Tracheophyta</taxon>
        <taxon>Spermatophyta</taxon>
        <taxon>Magnoliopsida</taxon>
        <taxon>eudicotyledons</taxon>
        <taxon>Gunneridae</taxon>
        <taxon>Pentapetalae</taxon>
        <taxon>asterids</taxon>
        <taxon>lamiids</taxon>
        <taxon>Lamiales</taxon>
        <taxon>Lamiaceae</taxon>
        <taxon>Nepetoideae</taxon>
        <taxon>Elsholtzieae</taxon>
        <taxon>Perilla</taxon>
    </lineage>
</organism>
<evidence type="ECO:0000313" key="2">
    <source>
        <dbReference type="EMBL" id="KAH6835923.1"/>
    </source>
</evidence>
<name>A0AAD4JMV2_PERFH</name>